<dbReference type="GO" id="GO:0005886">
    <property type="term" value="C:plasma membrane"/>
    <property type="evidence" value="ECO:0007669"/>
    <property type="project" value="TreeGrafter"/>
</dbReference>
<keyword evidence="4 6" id="KW-1133">Transmembrane helix</keyword>
<comment type="similarity">
    <text evidence="2">Belongs to the CD225/Dispanin family.</text>
</comment>
<dbReference type="InterPro" id="IPR051517">
    <property type="entry name" value="IFITM_antiviral_protein"/>
</dbReference>
<dbReference type="PANTHER" id="PTHR13999">
    <property type="entry name" value="INTERFERON INDUCIBLE TRANSMEMBRANE PROTEIN"/>
    <property type="match status" value="1"/>
</dbReference>
<keyword evidence="8" id="KW-1185">Reference proteome</keyword>
<keyword evidence="5 6" id="KW-0472">Membrane</keyword>
<protein>
    <submittedName>
        <fullName evidence="7">Uncharacterized protein</fullName>
    </submittedName>
</protein>
<dbReference type="Pfam" id="PF04505">
    <property type="entry name" value="CD225"/>
    <property type="match status" value="1"/>
</dbReference>
<proteinExistence type="inferred from homology"/>
<evidence type="ECO:0000313" key="8">
    <source>
        <dbReference type="Proteomes" id="UP000694388"/>
    </source>
</evidence>
<evidence type="ECO:0000256" key="1">
    <source>
        <dbReference type="ARBA" id="ARBA00004370"/>
    </source>
</evidence>
<comment type="subcellular location">
    <subcellularLocation>
        <location evidence="1">Membrane</location>
    </subcellularLocation>
</comment>
<name>A0A8C4WW34_EPTBU</name>
<evidence type="ECO:0000256" key="2">
    <source>
        <dbReference type="ARBA" id="ARBA00006843"/>
    </source>
</evidence>
<dbReference type="InterPro" id="IPR007593">
    <property type="entry name" value="CD225/Dispanin_fam"/>
</dbReference>
<evidence type="ECO:0000256" key="6">
    <source>
        <dbReference type="SAM" id="Phobius"/>
    </source>
</evidence>
<dbReference type="Proteomes" id="UP000694388">
    <property type="component" value="Unplaced"/>
</dbReference>
<evidence type="ECO:0000256" key="5">
    <source>
        <dbReference type="ARBA" id="ARBA00023136"/>
    </source>
</evidence>
<reference evidence="7" key="2">
    <citation type="submission" date="2025-09" db="UniProtKB">
        <authorList>
            <consortium name="Ensembl"/>
        </authorList>
    </citation>
    <scope>IDENTIFICATION</scope>
</reference>
<accession>A0A8C4WW34</accession>
<keyword evidence="3 6" id="KW-0812">Transmembrane</keyword>
<reference evidence="7" key="1">
    <citation type="submission" date="2025-08" db="UniProtKB">
        <authorList>
            <consortium name="Ensembl"/>
        </authorList>
    </citation>
    <scope>IDENTIFICATION</scope>
</reference>
<feature type="transmembrane region" description="Helical" evidence="6">
    <location>
        <begin position="60"/>
        <end position="86"/>
    </location>
</feature>
<evidence type="ECO:0000256" key="3">
    <source>
        <dbReference type="ARBA" id="ARBA00022692"/>
    </source>
</evidence>
<feature type="transmembrane region" description="Helical" evidence="6">
    <location>
        <begin position="20"/>
        <end position="39"/>
    </location>
</feature>
<dbReference type="Ensembl" id="ENSEBUT00000015581.1">
    <property type="protein sequence ID" value="ENSEBUP00000015005.1"/>
    <property type="gene ID" value="ENSEBUG00000009458.1"/>
</dbReference>
<dbReference type="AlphaFoldDB" id="A0A8C4WW34"/>
<organism evidence="7 8">
    <name type="scientific">Eptatretus burgeri</name>
    <name type="common">Inshore hagfish</name>
    <dbReference type="NCBI Taxonomy" id="7764"/>
    <lineage>
        <taxon>Eukaryota</taxon>
        <taxon>Metazoa</taxon>
        <taxon>Chordata</taxon>
        <taxon>Craniata</taxon>
        <taxon>Vertebrata</taxon>
        <taxon>Cyclostomata</taxon>
        <taxon>Myxini</taxon>
        <taxon>Myxiniformes</taxon>
        <taxon>Myxinidae</taxon>
        <taxon>Eptatretinae</taxon>
        <taxon>Eptatretus</taxon>
    </lineage>
</organism>
<sequence length="92" mass="10118">MSGEEVDGGPSELLMIFHELFETCFHDVIFVFSYHFIFLHQSRDRRQMNDPMGATNHASTARALNIAATIIALLAILITIIVVIGAGTATVQ</sequence>
<evidence type="ECO:0000256" key="4">
    <source>
        <dbReference type="ARBA" id="ARBA00022989"/>
    </source>
</evidence>
<evidence type="ECO:0000313" key="7">
    <source>
        <dbReference type="Ensembl" id="ENSEBUP00000015005.1"/>
    </source>
</evidence>